<dbReference type="Gene3D" id="3.40.50.300">
    <property type="entry name" value="P-loop containing nucleotide triphosphate hydrolases"/>
    <property type="match status" value="1"/>
</dbReference>
<dbReference type="InterPro" id="IPR027417">
    <property type="entry name" value="P-loop_NTPase"/>
</dbReference>
<reference evidence="3 4" key="1">
    <citation type="journal article" date="2017" name="Environ. Microbiol.">
        <title>Genomic and physiological analyses of 'Reinekea forsetii' reveal a versatile opportunistic lifestyle during spring algae blooms.</title>
        <authorList>
            <person name="Avci B."/>
            <person name="Hahnke R.L."/>
            <person name="Chafee M."/>
            <person name="Fischer T."/>
            <person name="Gruber-Vodicka H."/>
            <person name="Tegetmeyer H.E."/>
            <person name="Harder J."/>
            <person name="Fuchs B.M."/>
            <person name="Amann R.I."/>
            <person name="Teeling H."/>
        </authorList>
    </citation>
    <scope>NUCLEOTIDE SEQUENCE [LARGE SCALE GENOMIC DNA]</scope>
    <source>
        <strain evidence="3 4">Hel1_31_D35</strain>
    </source>
</reference>
<dbReference type="OrthoDB" id="9771844at2"/>
<evidence type="ECO:0000313" key="3">
    <source>
        <dbReference type="EMBL" id="ATX77069.1"/>
    </source>
</evidence>
<gene>
    <name evidence="3" type="ORF">REIFOR_01932</name>
</gene>
<dbReference type="SUPFAM" id="SSF52540">
    <property type="entry name" value="P-loop containing nucleoside triphosphate hydrolases"/>
    <property type="match status" value="1"/>
</dbReference>
<accession>A0A2K8KSL4</accession>
<evidence type="ECO:0000313" key="4">
    <source>
        <dbReference type="Proteomes" id="UP000229757"/>
    </source>
</evidence>
<dbReference type="AlphaFoldDB" id="A0A2K8KSL4"/>
<proteinExistence type="predicted"/>
<dbReference type="EMBL" id="CP011797">
    <property type="protein sequence ID" value="ATX77069.1"/>
    <property type="molecule type" value="Genomic_DNA"/>
</dbReference>
<feature type="domain" description="DUF4143" evidence="2">
    <location>
        <begin position="200"/>
        <end position="358"/>
    </location>
</feature>
<dbReference type="Pfam" id="PF13173">
    <property type="entry name" value="AAA_14"/>
    <property type="match status" value="1"/>
</dbReference>
<dbReference type="PANTHER" id="PTHR43566:SF2">
    <property type="entry name" value="DUF4143 DOMAIN-CONTAINING PROTEIN"/>
    <property type="match status" value="1"/>
</dbReference>
<dbReference type="RefSeq" id="WP_100257352.1">
    <property type="nucleotide sequence ID" value="NZ_CP011797.1"/>
</dbReference>
<dbReference type="Proteomes" id="UP000229757">
    <property type="component" value="Chromosome"/>
</dbReference>
<evidence type="ECO:0000259" key="2">
    <source>
        <dbReference type="Pfam" id="PF13635"/>
    </source>
</evidence>
<name>A0A2K8KSL4_9GAMM</name>
<keyword evidence="4" id="KW-1185">Reference proteome</keyword>
<dbReference type="PANTHER" id="PTHR43566">
    <property type="entry name" value="CONSERVED PROTEIN"/>
    <property type="match status" value="1"/>
</dbReference>
<dbReference type="Pfam" id="PF13635">
    <property type="entry name" value="DUF4143"/>
    <property type="match status" value="1"/>
</dbReference>
<organism evidence="3 4">
    <name type="scientific">Reinekea forsetii</name>
    <dbReference type="NCBI Taxonomy" id="1336806"/>
    <lineage>
        <taxon>Bacteria</taxon>
        <taxon>Pseudomonadati</taxon>
        <taxon>Pseudomonadota</taxon>
        <taxon>Gammaproteobacteria</taxon>
        <taxon>Oceanospirillales</taxon>
        <taxon>Saccharospirillaceae</taxon>
        <taxon>Reinekea</taxon>
    </lineage>
</organism>
<sequence length="411" mass="45851">MAKSLFPRVIAPLLLEALSDTPVVCLLGPRQVGKTTLAREYCPNYSYISFDDSTLLNTAQQDPTGFIQGLPEQVILDEVQRAPELLPAIKAAVDQRRTPGRFLLTGSANLLLLPKVQESLAGRVEVLNLFPLTEQEKHRNENSLLSSLISGKIAPQIIGEQSVIEGVAEAVCQGGYPEPNTRSAARARQWHRQYLNAIIQRDVKDIAAIRDEDEMLALMEMLAYRTGTLLNVSSMANELKMTRETTEKYLSILERLFLVRRLSAWHRNQSKRLVKTPKVHVIDSGLATTLSGLKTDDWNNHKSNFGPVLESFVVQQLICQASWIGSDFKFSHYRDKDQVEVDLVIERGQQLWGVEVKKAASINPKDSAGLARLAAQAGKRFQGGILLYCGNNTLPLTQDNCYAVPMNTLWQ</sequence>
<protein>
    <submittedName>
        <fullName evidence="3">ATPase, AAA family</fullName>
    </submittedName>
</protein>
<dbReference type="KEGG" id="rfo:REIFOR_01932"/>
<feature type="domain" description="AAA" evidence="1">
    <location>
        <begin position="21"/>
        <end position="136"/>
    </location>
</feature>
<dbReference type="InterPro" id="IPR025420">
    <property type="entry name" value="DUF4143"/>
</dbReference>
<dbReference type="InterPro" id="IPR041682">
    <property type="entry name" value="AAA_14"/>
</dbReference>
<evidence type="ECO:0000259" key="1">
    <source>
        <dbReference type="Pfam" id="PF13173"/>
    </source>
</evidence>